<organism evidence="2 3">
    <name type="scientific">Streptomyces huasconensis</name>
    <dbReference type="NCBI Taxonomy" id="1854574"/>
    <lineage>
        <taxon>Bacteria</taxon>
        <taxon>Bacillati</taxon>
        <taxon>Actinomycetota</taxon>
        <taxon>Actinomycetes</taxon>
        <taxon>Kitasatosporales</taxon>
        <taxon>Streptomycetaceae</taxon>
        <taxon>Streptomyces</taxon>
    </lineage>
</organism>
<sequence length="167" mass="18163">MTMDHAYADRRATVGSNSPRRGDKKCFTAMVTAALLLLAGCGTTSDDGAESGKPPAGAPDAVRKYVKALNARDREALLAVGAAPDEPWSRAQAKRIMRDKGGRGLTITEMPVRYEQMGTYLGKADLTTASTKGRPLRETVELTHEQGRWRVALFEWPSSEEKPTSKP</sequence>
<evidence type="ECO:0000313" key="3">
    <source>
        <dbReference type="Proteomes" id="UP001553843"/>
    </source>
</evidence>
<evidence type="ECO:0000313" key="2">
    <source>
        <dbReference type="EMBL" id="MEW2364394.1"/>
    </source>
</evidence>
<dbReference type="EMBL" id="JBEYRS010000008">
    <property type="protein sequence ID" value="MEW2364394.1"/>
    <property type="molecule type" value="Genomic_DNA"/>
</dbReference>
<feature type="region of interest" description="Disordered" evidence="1">
    <location>
        <begin position="1"/>
        <end position="23"/>
    </location>
</feature>
<reference evidence="2 3" key="1">
    <citation type="submission" date="2024-06" db="EMBL/GenBank/DDBJ databases">
        <title>The Natural Products Discovery Center: Release of the First 8490 Sequenced Strains for Exploring Actinobacteria Biosynthetic Diversity.</title>
        <authorList>
            <person name="Kalkreuter E."/>
            <person name="Kautsar S.A."/>
            <person name="Yang D."/>
            <person name="Bader C.D."/>
            <person name="Teijaro C.N."/>
            <person name="Fluegel L."/>
            <person name="Davis C.M."/>
            <person name="Simpson J.R."/>
            <person name="Lauterbach L."/>
            <person name="Steele A.D."/>
            <person name="Gui C."/>
            <person name="Meng S."/>
            <person name="Li G."/>
            <person name="Viehrig K."/>
            <person name="Ye F."/>
            <person name="Su P."/>
            <person name="Kiefer A.F."/>
            <person name="Nichols A."/>
            <person name="Cepeda A.J."/>
            <person name="Yan W."/>
            <person name="Fan B."/>
            <person name="Jiang Y."/>
            <person name="Adhikari A."/>
            <person name="Zheng C.-J."/>
            <person name="Schuster L."/>
            <person name="Cowan T.M."/>
            <person name="Smanski M.J."/>
            <person name="Chevrette M.G."/>
            <person name="De Carvalho L.P.S."/>
            <person name="Shen B."/>
        </authorList>
    </citation>
    <scope>NUCLEOTIDE SEQUENCE [LARGE SCALE GENOMIC DNA]</scope>
    <source>
        <strain evidence="2 3">NPDC047833</strain>
    </source>
</reference>
<accession>A0ABV3LY79</accession>
<comment type="caution">
    <text evidence="2">The sequence shown here is derived from an EMBL/GenBank/DDBJ whole genome shotgun (WGS) entry which is preliminary data.</text>
</comment>
<evidence type="ECO:0008006" key="4">
    <source>
        <dbReference type="Google" id="ProtNLM"/>
    </source>
</evidence>
<evidence type="ECO:0000256" key="1">
    <source>
        <dbReference type="SAM" id="MobiDB-lite"/>
    </source>
</evidence>
<protein>
    <recommendedName>
        <fullName evidence="4">DUF4878 domain-containing protein</fullName>
    </recommendedName>
</protein>
<dbReference type="RefSeq" id="WP_359771979.1">
    <property type="nucleotide sequence ID" value="NZ_JBEYRR010000001.1"/>
</dbReference>
<gene>
    <name evidence="2" type="ORF">AB0887_20945</name>
</gene>
<keyword evidence="3" id="KW-1185">Reference proteome</keyword>
<feature type="compositionally biased region" description="Basic and acidic residues" evidence="1">
    <location>
        <begin position="1"/>
        <end position="12"/>
    </location>
</feature>
<name>A0ABV3LY79_9ACTN</name>
<dbReference type="Proteomes" id="UP001553843">
    <property type="component" value="Unassembled WGS sequence"/>
</dbReference>
<proteinExistence type="predicted"/>